<sequence length="241" mass="26793">SVEVKAFKAPSNNAEIRYRSSSCAELEDQNTSINGDSEQEKMKLRMRHETVTEKMYRFRGVIFVVSVPLLLVCFVLLLMPRVPVELNSMVQEQVQGHLSITLENFPPKSRSYAVVFDAGSSGSRVHVYCFDHNLELVPIGNDLELFEQKKPGLSAYAANPQEAANSLKSLLEAAEAVVPEKLRKSTPVRVGATAGLRQLPGDSSERILQEVRELLAGKSSLEFKPKWVTVLDGAQEGSFQW</sequence>
<name>A0AA38C7P0_TAXCH</name>
<evidence type="ECO:0000313" key="6">
    <source>
        <dbReference type="Proteomes" id="UP000824469"/>
    </source>
</evidence>
<dbReference type="GO" id="GO:0009134">
    <property type="term" value="P:nucleoside diphosphate catabolic process"/>
    <property type="evidence" value="ECO:0007669"/>
    <property type="project" value="TreeGrafter"/>
</dbReference>
<evidence type="ECO:0008006" key="7">
    <source>
        <dbReference type="Google" id="ProtNLM"/>
    </source>
</evidence>
<gene>
    <name evidence="5" type="ORF">KI387_038908</name>
</gene>
<evidence type="ECO:0000256" key="3">
    <source>
        <dbReference type="PIRSR" id="PIRSR600407-1"/>
    </source>
</evidence>
<comment type="similarity">
    <text evidence="1">Belongs to the GDA1/CD39 NTPase family.</text>
</comment>
<proteinExistence type="inferred from homology"/>
<feature type="active site" description="Proton acceptor" evidence="3">
    <location>
        <position position="236"/>
    </location>
</feature>
<protein>
    <recommendedName>
        <fullName evidence="7">Apyrase</fullName>
    </recommendedName>
</protein>
<dbReference type="Proteomes" id="UP000824469">
    <property type="component" value="Unassembled WGS sequence"/>
</dbReference>
<dbReference type="GO" id="GO:0016020">
    <property type="term" value="C:membrane"/>
    <property type="evidence" value="ECO:0007669"/>
    <property type="project" value="TreeGrafter"/>
</dbReference>
<dbReference type="GO" id="GO:0017110">
    <property type="term" value="F:nucleoside diphosphate phosphatase activity"/>
    <property type="evidence" value="ECO:0007669"/>
    <property type="project" value="TreeGrafter"/>
</dbReference>
<dbReference type="Gene3D" id="3.30.420.40">
    <property type="match status" value="1"/>
</dbReference>
<comment type="caution">
    <text evidence="5">The sequence shown here is derived from an EMBL/GenBank/DDBJ whole genome shotgun (WGS) entry which is preliminary data.</text>
</comment>
<dbReference type="AlphaFoldDB" id="A0AA38C7P0"/>
<keyword evidence="4" id="KW-0812">Transmembrane</keyword>
<organism evidence="5 6">
    <name type="scientific">Taxus chinensis</name>
    <name type="common">Chinese yew</name>
    <name type="synonym">Taxus wallichiana var. chinensis</name>
    <dbReference type="NCBI Taxonomy" id="29808"/>
    <lineage>
        <taxon>Eukaryota</taxon>
        <taxon>Viridiplantae</taxon>
        <taxon>Streptophyta</taxon>
        <taxon>Embryophyta</taxon>
        <taxon>Tracheophyta</taxon>
        <taxon>Spermatophyta</taxon>
        <taxon>Pinopsida</taxon>
        <taxon>Pinidae</taxon>
        <taxon>Conifers II</taxon>
        <taxon>Cupressales</taxon>
        <taxon>Taxaceae</taxon>
        <taxon>Taxus</taxon>
    </lineage>
</organism>
<evidence type="ECO:0000256" key="1">
    <source>
        <dbReference type="ARBA" id="ARBA00009283"/>
    </source>
</evidence>
<dbReference type="OMA" id="LRMRHET"/>
<feature type="non-terminal residue" evidence="5">
    <location>
        <position position="241"/>
    </location>
</feature>
<accession>A0AA38C7P0</accession>
<keyword evidence="2" id="KW-0378">Hydrolase</keyword>
<keyword evidence="4" id="KW-1133">Transmembrane helix</keyword>
<evidence type="ECO:0000256" key="4">
    <source>
        <dbReference type="SAM" id="Phobius"/>
    </source>
</evidence>
<feature type="non-terminal residue" evidence="5">
    <location>
        <position position="1"/>
    </location>
</feature>
<dbReference type="InterPro" id="IPR000407">
    <property type="entry name" value="GDA1_CD39_NTPase"/>
</dbReference>
<keyword evidence="4" id="KW-0472">Membrane</keyword>
<dbReference type="PANTHER" id="PTHR11782:SF83">
    <property type="entry name" value="GUANOSINE-DIPHOSPHATASE"/>
    <property type="match status" value="1"/>
</dbReference>
<keyword evidence="6" id="KW-1185">Reference proteome</keyword>
<feature type="transmembrane region" description="Helical" evidence="4">
    <location>
        <begin position="56"/>
        <end position="79"/>
    </location>
</feature>
<dbReference type="Pfam" id="PF01150">
    <property type="entry name" value="GDA1_CD39"/>
    <property type="match status" value="1"/>
</dbReference>
<dbReference type="EMBL" id="JAHRHJ020000011">
    <property type="protein sequence ID" value="KAH9295320.1"/>
    <property type="molecule type" value="Genomic_DNA"/>
</dbReference>
<dbReference type="PANTHER" id="PTHR11782">
    <property type="entry name" value="ADENOSINE/GUANOSINE DIPHOSPHATASE"/>
    <property type="match status" value="1"/>
</dbReference>
<reference evidence="5 6" key="1">
    <citation type="journal article" date="2021" name="Nat. Plants">
        <title>The Taxus genome provides insights into paclitaxel biosynthesis.</title>
        <authorList>
            <person name="Xiong X."/>
            <person name="Gou J."/>
            <person name="Liao Q."/>
            <person name="Li Y."/>
            <person name="Zhou Q."/>
            <person name="Bi G."/>
            <person name="Li C."/>
            <person name="Du R."/>
            <person name="Wang X."/>
            <person name="Sun T."/>
            <person name="Guo L."/>
            <person name="Liang H."/>
            <person name="Lu P."/>
            <person name="Wu Y."/>
            <person name="Zhang Z."/>
            <person name="Ro D.K."/>
            <person name="Shang Y."/>
            <person name="Huang S."/>
            <person name="Yan J."/>
        </authorList>
    </citation>
    <scope>NUCLEOTIDE SEQUENCE [LARGE SCALE GENOMIC DNA]</scope>
    <source>
        <strain evidence="5">Ta-2019</strain>
    </source>
</reference>
<evidence type="ECO:0000313" key="5">
    <source>
        <dbReference type="EMBL" id="KAH9295320.1"/>
    </source>
</evidence>
<evidence type="ECO:0000256" key="2">
    <source>
        <dbReference type="ARBA" id="ARBA00022801"/>
    </source>
</evidence>